<reference evidence="5" key="1">
    <citation type="submission" date="2019-07" db="EMBL/GenBank/DDBJ databases">
        <authorList>
            <person name="Dittberner H."/>
        </authorList>
    </citation>
    <scope>NUCLEOTIDE SEQUENCE [LARGE SCALE GENOMIC DNA]</scope>
</reference>
<dbReference type="Pfam" id="PF01546">
    <property type="entry name" value="Peptidase_M20"/>
    <property type="match status" value="1"/>
</dbReference>
<feature type="binding site" evidence="2">
    <location>
        <position position="136"/>
    </location>
    <ligand>
        <name>Zn(2+)</name>
        <dbReference type="ChEBI" id="CHEBI:29105"/>
        <label>2</label>
    </ligand>
</feature>
<accession>A0A565BFS3</accession>
<sequence>MAISRLYTLFLISIIFFSIKSHNSKAKEEEENTPINRFQRYLRFKTAHPNPNYTPPITFLIEQAQSINLTSRTIEFVSGKPVLIITWVGSKPKLPSILLNSHLDSVPAESEKWIHHPFSAHYSDDDGKIYARGAQDDKCIGVQYLEAIRSLKSRGFVPIRTVHISYVPEEEIGGFDGMSKFAGSPEFMELNVGFAMDEGQANPGDEFRVFYADRTPWELVIRAEGVPGHGAKLYDNGAMENLMKSVELISKFRETQFDFVKAGKFANSEVISVNPVYLKAGTLSTNGFVMMNMQPSEAEVGYDLRLPPMADPDVMRKRIAEEWAPAIRNMTYTIKEKGMLRDHLGRLIMTPANDSNPWWSIFKQAVEATGEKLAKPEILASTTDARYIRALGIPLFGFSPMRNTPILLHDHNEFLKDTVFMKGIEVYESVISALSSYEGVSDQVI</sequence>
<keyword evidence="2" id="KW-0479">Metal-binding</keyword>
<dbReference type="FunFam" id="3.40.630.10:FF:000019">
    <property type="entry name" value="Aminoacylase 1"/>
    <property type="match status" value="1"/>
</dbReference>
<dbReference type="Gene3D" id="3.30.70.360">
    <property type="match status" value="1"/>
</dbReference>
<dbReference type="FunFam" id="1.10.150.900:FF:000001">
    <property type="entry name" value="Aminoacylase-1, putative"/>
    <property type="match status" value="1"/>
</dbReference>
<dbReference type="Pfam" id="PF07687">
    <property type="entry name" value="M20_dimer"/>
    <property type="match status" value="1"/>
</dbReference>
<dbReference type="InterPro" id="IPR010159">
    <property type="entry name" value="N-acyl_aa_amidohydrolase"/>
</dbReference>
<feature type="binding site" evidence="2">
    <location>
        <position position="198"/>
    </location>
    <ligand>
        <name>Zn(2+)</name>
        <dbReference type="ChEBI" id="CHEBI:29105"/>
        <label>1</label>
    </ligand>
</feature>
<dbReference type="AlphaFoldDB" id="A0A565BFS3"/>
<feature type="domain" description="Peptidase M20 dimerisation" evidence="4">
    <location>
        <begin position="218"/>
        <end position="322"/>
    </location>
</feature>
<feature type="active site" description="Proton acceptor" evidence="1">
    <location>
        <position position="170"/>
    </location>
</feature>
<dbReference type="SUPFAM" id="SSF53187">
    <property type="entry name" value="Zn-dependent exopeptidases"/>
    <property type="match status" value="1"/>
</dbReference>
<comment type="caution">
    <text evidence="5">The sequence shown here is derived from an EMBL/GenBank/DDBJ whole genome shotgun (WGS) entry which is preliminary data.</text>
</comment>
<keyword evidence="6" id="KW-1185">Reference proteome</keyword>
<feature type="binding site" evidence="2">
    <location>
        <position position="171"/>
    </location>
    <ligand>
        <name>Zn(2+)</name>
        <dbReference type="ChEBI" id="CHEBI:29105"/>
        <label>2</label>
    </ligand>
</feature>
<dbReference type="PIRSF" id="PIRSF036696">
    <property type="entry name" value="ACY-1"/>
    <property type="match status" value="1"/>
</dbReference>
<dbReference type="CDD" id="cd05646">
    <property type="entry name" value="M20_AcylaseI_like"/>
    <property type="match status" value="1"/>
</dbReference>
<feature type="active site" evidence="1">
    <location>
        <position position="104"/>
    </location>
</feature>
<evidence type="ECO:0000256" key="3">
    <source>
        <dbReference type="SAM" id="SignalP"/>
    </source>
</evidence>
<dbReference type="Proteomes" id="UP000489600">
    <property type="component" value="Unassembled WGS sequence"/>
</dbReference>
<dbReference type="Gene3D" id="3.40.630.10">
    <property type="entry name" value="Zn peptidases"/>
    <property type="match status" value="1"/>
</dbReference>
<keyword evidence="2" id="KW-0862">Zinc</keyword>
<dbReference type="InterPro" id="IPR002933">
    <property type="entry name" value="Peptidase_M20"/>
</dbReference>
<dbReference type="NCBIfam" id="TIGR01880">
    <property type="entry name" value="Ac-peptdase-euk"/>
    <property type="match status" value="1"/>
</dbReference>
<feature type="binding site" evidence="2">
    <location>
        <position position="102"/>
    </location>
    <ligand>
        <name>Zn(2+)</name>
        <dbReference type="ChEBI" id="CHEBI:29105"/>
        <label>1</label>
    </ligand>
</feature>
<dbReference type="GO" id="GO:0005737">
    <property type="term" value="C:cytoplasm"/>
    <property type="evidence" value="ECO:0007669"/>
    <property type="project" value="InterPro"/>
</dbReference>
<dbReference type="GO" id="GO:0046872">
    <property type="term" value="F:metal ion binding"/>
    <property type="evidence" value="ECO:0007669"/>
    <property type="project" value="UniProtKB-KW"/>
</dbReference>
<dbReference type="InterPro" id="IPR011650">
    <property type="entry name" value="Peptidase_M20_dimer"/>
</dbReference>
<dbReference type="GO" id="GO:0006520">
    <property type="term" value="P:amino acid metabolic process"/>
    <property type="evidence" value="ECO:0007669"/>
    <property type="project" value="InterPro"/>
</dbReference>
<proteinExistence type="predicted"/>
<evidence type="ECO:0000313" key="5">
    <source>
        <dbReference type="EMBL" id="VVB00450.1"/>
    </source>
</evidence>
<dbReference type="PANTHER" id="PTHR45892:SF3">
    <property type="entry name" value="PUTATIVE-RELATED"/>
    <property type="match status" value="1"/>
</dbReference>
<evidence type="ECO:0000313" key="6">
    <source>
        <dbReference type="Proteomes" id="UP000489600"/>
    </source>
</evidence>
<feature type="chain" id="PRO_5022091054" description="Peptidase M20 dimerisation domain-containing protein" evidence="3">
    <location>
        <begin position="27"/>
        <end position="445"/>
    </location>
</feature>
<gene>
    <name evidence="5" type="ORF">ANE_LOCUS10894</name>
</gene>
<name>A0A565BFS3_9BRAS</name>
<keyword evidence="3" id="KW-0732">Signal</keyword>
<evidence type="ECO:0000259" key="4">
    <source>
        <dbReference type="Pfam" id="PF07687"/>
    </source>
</evidence>
<feature type="signal peptide" evidence="3">
    <location>
        <begin position="1"/>
        <end position="26"/>
    </location>
</feature>
<feature type="binding site" evidence="2">
    <location>
        <position position="409"/>
    </location>
    <ligand>
        <name>Zn(2+)</name>
        <dbReference type="ChEBI" id="CHEBI:29105"/>
        <label>2</label>
    </ligand>
</feature>
<evidence type="ECO:0000256" key="2">
    <source>
        <dbReference type="PIRSR" id="PIRSR036696-2"/>
    </source>
</evidence>
<dbReference type="FunFam" id="3.30.70.360:FF:000009">
    <property type="entry name" value="aminoacylase-1 isoform X1"/>
    <property type="match status" value="1"/>
</dbReference>
<dbReference type="Gene3D" id="1.10.150.900">
    <property type="match status" value="1"/>
</dbReference>
<dbReference type="EMBL" id="CABITT030000004">
    <property type="protein sequence ID" value="VVB00450.1"/>
    <property type="molecule type" value="Genomic_DNA"/>
</dbReference>
<dbReference type="PANTHER" id="PTHR45892">
    <property type="entry name" value="AMINOACYLASE-1"/>
    <property type="match status" value="1"/>
</dbReference>
<feature type="binding site" evidence="2">
    <location>
        <position position="136"/>
    </location>
    <ligand>
        <name>Zn(2+)</name>
        <dbReference type="ChEBI" id="CHEBI:29105"/>
        <label>1</label>
    </ligand>
</feature>
<organism evidence="5 6">
    <name type="scientific">Arabis nemorensis</name>
    <dbReference type="NCBI Taxonomy" id="586526"/>
    <lineage>
        <taxon>Eukaryota</taxon>
        <taxon>Viridiplantae</taxon>
        <taxon>Streptophyta</taxon>
        <taxon>Embryophyta</taxon>
        <taxon>Tracheophyta</taxon>
        <taxon>Spermatophyta</taxon>
        <taxon>Magnoliopsida</taxon>
        <taxon>eudicotyledons</taxon>
        <taxon>Gunneridae</taxon>
        <taxon>Pentapetalae</taxon>
        <taxon>rosids</taxon>
        <taxon>malvids</taxon>
        <taxon>Brassicales</taxon>
        <taxon>Brassicaceae</taxon>
        <taxon>Arabideae</taxon>
        <taxon>Arabis</taxon>
    </lineage>
</organism>
<dbReference type="InterPro" id="IPR052083">
    <property type="entry name" value="Aminoacylase-1_M20A"/>
</dbReference>
<evidence type="ECO:0000256" key="1">
    <source>
        <dbReference type="PIRSR" id="PIRSR036696-1"/>
    </source>
</evidence>
<dbReference type="GO" id="GO:0004046">
    <property type="term" value="F:aminoacylase activity"/>
    <property type="evidence" value="ECO:0007669"/>
    <property type="project" value="InterPro"/>
</dbReference>
<dbReference type="OrthoDB" id="3064516at2759"/>
<comment type="cofactor">
    <cofactor evidence="2">
        <name>Zn(2+)</name>
        <dbReference type="ChEBI" id="CHEBI:29105"/>
    </cofactor>
    <text evidence="2">Binds 2 Zn(2+) ions per subunit.</text>
</comment>
<protein>
    <recommendedName>
        <fullName evidence="4">Peptidase M20 dimerisation domain-containing protein</fullName>
    </recommendedName>
</protein>